<dbReference type="InterPro" id="IPR002637">
    <property type="entry name" value="RdgB/HAM1"/>
</dbReference>
<keyword evidence="5" id="KW-1185">Reference proteome</keyword>
<proteinExistence type="inferred from homology"/>
<dbReference type="EMBL" id="CP011097">
    <property type="protein sequence ID" value="AJZ75741.1"/>
    <property type="molecule type" value="Genomic_DNA"/>
</dbReference>
<protein>
    <submittedName>
        <fullName evidence="4">Non-canonical purine NTP pyrophosphatase</fullName>
    </submittedName>
</protein>
<evidence type="ECO:0000313" key="5">
    <source>
        <dbReference type="Proteomes" id="UP000266745"/>
    </source>
</evidence>
<evidence type="ECO:0000256" key="1">
    <source>
        <dbReference type="ARBA" id="ARBA00008023"/>
    </source>
</evidence>
<dbReference type="Pfam" id="PF01725">
    <property type="entry name" value="Ham1p_like"/>
    <property type="match status" value="1"/>
</dbReference>
<reference evidence="4 5" key="1">
    <citation type="journal article" date="2016" name="Sci. Rep.">
        <title>A novel ammonia-oxidizing archaeon from wastewater treatment plant: Its enrichment, physiological and genomic characteristics.</title>
        <authorList>
            <person name="Li Y."/>
            <person name="Ding K."/>
            <person name="Wen X."/>
            <person name="Zhang B."/>
            <person name="Shen B."/>
            <person name="Yang Y."/>
        </authorList>
    </citation>
    <scope>NUCLEOTIDE SEQUENCE [LARGE SCALE GENOMIC DNA]</scope>
    <source>
        <strain evidence="4 5">SAT1</strain>
    </source>
</reference>
<dbReference type="STRING" id="1603555.SU86_004460"/>
<accession>A0A3G1B1W9</accession>
<organism evidence="4 5">
    <name type="scientific">Candidatus Nitrosotenuis cloacae</name>
    <dbReference type="NCBI Taxonomy" id="1603555"/>
    <lineage>
        <taxon>Archaea</taxon>
        <taxon>Nitrososphaerota</taxon>
        <taxon>Candidatus Nitrosotenuis</taxon>
    </lineage>
</organism>
<evidence type="ECO:0000313" key="4">
    <source>
        <dbReference type="EMBL" id="AJZ75741.1"/>
    </source>
</evidence>
<gene>
    <name evidence="4" type="ORF">SU86_004460</name>
</gene>
<evidence type="ECO:0000256" key="3">
    <source>
        <dbReference type="RuleBase" id="RU003781"/>
    </source>
</evidence>
<dbReference type="NCBIfam" id="TIGR00042">
    <property type="entry name" value="RdgB/HAM1 family non-canonical purine NTP pyrophosphatase"/>
    <property type="match status" value="1"/>
</dbReference>
<dbReference type="CDD" id="cd00515">
    <property type="entry name" value="HAM1"/>
    <property type="match status" value="1"/>
</dbReference>
<dbReference type="PANTHER" id="PTHR11067">
    <property type="entry name" value="INOSINE TRIPHOSPHATE PYROPHOSPHATASE/HAM1 PROTEIN"/>
    <property type="match status" value="1"/>
</dbReference>
<dbReference type="KEGG" id="tah:SU86_004460"/>
<dbReference type="SUPFAM" id="SSF52972">
    <property type="entry name" value="ITPase-like"/>
    <property type="match status" value="1"/>
</dbReference>
<keyword evidence="2 3" id="KW-0378">Hydrolase</keyword>
<dbReference type="Gene3D" id="3.90.950.10">
    <property type="match status" value="1"/>
</dbReference>
<dbReference type="RefSeq" id="WP_048188596.1">
    <property type="nucleotide sequence ID" value="NZ_CP011097.1"/>
</dbReference>
<name>A0A3G1B1W9_9ARCH</name>
<sequence>MREWNDVYFVSSNKHKYLEAKEILSSFGIRVYFFKSNLMEIQSNSLSEIATIKALDAFSKCKKPVVIEDDALIIPSLGGFPGPYSSYVFDTIGNLGVMQLVKKDRQAKFCATISYCDKDKKPILFEGITPGKISKKIRSGGWGYDPIFIPEGKTRTYAHIPDKNTLSHRYRALEKFASWFVHKRQ</sequence>
<dbReference type="GO" id="GO:0009143">
    <property type="term" value="P:nucleoside triphosphate catabolic process"/>
    <property type="evidence" value="ECO:0007669"/>
    <property type="project" value="InterPro"/>
</dbReference>
<dbReference type="Proteomes" id="UP000266745">
    <property type="component" value="Chromosome"/>
</dbReference>
<dbReference type="InterPro" id="IPR029001">
    <property type="entry name" value="ITPase-like_fam"/>
</dbReference>
<dbReference type="GeneID" id="24875648"/>
<dbReference type="GO" id="GO:0005737">
    <property type="term" value="C:cytoplasm"/>
    <property type="evidence" value="ECO:0007669"/>
    <property type="project" value="TreeGrafter"/>
</dbReference>
<dbReference type="AlphaFoldDB" id="A0A3G1B1W9"/>
<dbReference type="PANTHER" id="PTHR11067:SF9">
    <property type="entry name" value="INOSINE TRIPHOSPHATE PYROPHOSPHATASE"/>
    <property type="match status" value="1"/>
</dbReference>
<dbReference type="OrthoDB" id="372108at2157"/>
<evidence type="ECO:0000256" key="2">
    <source>
        <dbReference type="ARBA" id="ARBA00022801"/>
    </source>
</evidence>
<comment type="similarity">
    <text evidence="1 3">Belongs to the HAM1 NTPase family.</text>
</comment>
<dbReference type="GO" id="GO:0047429">
    <property type="term" value="F:nucleoside triphosphate diphosphatase activity"/>
    <property type="evidence" value="ECO:0007669"/>
    <property type="project" value="InterPro"/>
</dbReference>